<dbReference type="KEGG" id="lem:LEN_1550"/>
<dbReference type="SUPFAM" id="SSF54523">
    <property type="entry name" value="Pili subunits"/>
    <property type="match status" value="1"/>
</dbReference>
<feature type="transmembrane region" description="Helical" evidence="1">
    <location>
        <begin position="21"/>
        <end position="40"/>
    </location>
</feature>
<dbReference type="GO" id="GO:0043683">
    <property type="term" value="P:type IV pilus assembly"/>
    <property type="evidence" value="ECO:0007669"/>
    <property type="project" value="InterPro"/>
</dbReference>
<keyword evidence="1" id="KW-0472">Membrane</keyword>
<dbReference type="AlphaFoldDB" id="A0AAU9AFS3"/>
<dbReference type="Proteomes" id="UP000218824">
    <property type="component" value="Chromosome"/>
</dbReference>
<keyword evidence="1" id="KW-1133">Transmembrane helix</keyword>
<dbReference type="RefSeq" id="WP_232518446.1">
    <property type="nucleotide sequence ID" value="NZ_AP014940.1"/>
</dbReference>
<proteinExistence type="predicted"/>
<gene>
    <name evidence="2" type="ORF">LEN_1550</name>
</gene>
<dbReference type="Pfam" id="PF16074">
    <property type="entry name" value="PilW"/>
    <property type="match status" value="1"/>
</dbReference>
<evidence type="ECO:0000313" key="3">
    <source>
        <dbReference type="Proteomes" id="UP000218824"/>
    </source>
</evidence>
<protein>
    <recommendedName>
        <fullName evidence="4">Pilus assembly protein PilW</fullName>
    </recommendedName>
</protein>
<dbReference type="Pfam" id="PF07963">
    <property type="entry name" value="N_methyl"/>
    <property type="match status" value="1"/>
</dbReference>
<dbReference type="EMBL" id="AP014940">
    <property type="protein sequence ID" value="BAV97037.1"/>
    <property type="molecule type" value="Genomic_DNA"/>
</dbReference>
<evidence type="ECO:0000256" key="1">
    <source>
        <dbReference type="SAM" id="Phobius"/>
    </source>
</evidence>
<dbReference type="InterPro" id="IPR032092">
    <property type="entry name" value="PilW"/>
</dbReference>
<organism evidence="2 3">
    <name type="scientific">Lysobacter enzymogenes</name>
    <dbReference type="NCBI Taxonomy" id="69"/>
    <lineage>
        <taxon>Bacteria</taxon>
        <taxon>Pseudomonadati</taxon>
        <taxon>Pseudomonadota</taxon>
        <taxon>Gammaproteobacteria</taxon>
        <taxon>Lysobacterales</taxon>
        <taxon>Lysobacteraceae</taxon>
        <taxon>Lysobacter</taxon>
    </lineage>
</organism>
<name>A0AAU9AFS3_LYSEN</name>
<reference evidence="2 3" key="1">
    <citation type="journal article" date="2017" name="DNA Res.">
        <title>Complete genome sequence and expression profile of the commercial lytic enzyme producer Lysobacter enzymogenes M497-1.</title>
        <authorList>
            <person name="Takami H."/>
            <person name="Toyoda A."/>
            <person name="Uchiyama I."/>
            <person name="Itoh T."/>
            <person name="Takaki Y."/>
            <person name="Arai W."/>
            <person name="Nishi S."/>
            <person name="Kawai M."/>
            <person name="Shinya K."/>
            <person name="Ikeda H."/>
        </authorList>
    </citation>
    <scope>NUCLEOTIDE SEQUENCE [LARGE SCALE GENOMIC DNA]</scope>
    <source>
        <strain evidence="2 3">M497-1</strain>
    </source>
</reference>
<dbReference type="InterPro" id="IPR045584">
    <property type="entry name" value="Pilin-like"/>
</dbReference>
<evidence type="ECO:0008006" key="4">
    <source>
        <dbReference type="Google" id="ProtNLM"/>
    </source>
</evidence>
<sequence>MKPHVRPQPRLSQAGLSLIELMVALLLSGLLLVGLVQIFSASRASYQMAQGLARVQETSRFAIDYLQRDARMAGQFGCVNDQVHLYAGHGMFGELFLSDRNNYTTLPNIANKEALNFDFSVQGFEAKGSSAGDTVDLSAATLPNGAGSDWIPALPASMLALKPAPIRGSDVLALRFLSAESADILSFNLPGETGPNATINVNPTQWPVLKKDLDKGGLFGLADCRQVVVFAANQVSEGATATTLTVAASGVNQSTFDGSDTFAPGQARVYRADSFVYYVGLNDQNLPSLYRARYNVEPGSGAITLAGGASEQLVDGVENLQLLYGQDSVTDATKAPIGLIESTRRADQLLPAADQRTAWQRVGAMQVGLLVSSSDPAASQQRASSPQSLGVNFKLPNDGRFRTTYETSIALRNRLYGN</sequence>
<dbReference type="PROSITE" id="PS00409">
    <property type="entry name" value="PROKAR_NTER_METHYL"/>
    <property type="match status" value="1"/>
</dbReference>
<evidence type="ECO:0000313" key="2">
    <source>
        <dbReference type="EMBL" id="BAV97037.1"/>
    </source>
</evidence>
<dbReference type="InterPro" id="IPR012902">
    <property type="entry name" value="N_methyl_site"/>
</dbReference>
<dbReference type="GeneID" id="83063419"/>
<accession>A0AAU9AFS3</accession>
<keyword evidence="1" id="KW-0812">Transmembrane</keyword>